<dbReference type="Proteomes" id="UP000295416">
    <property type="component" value="Unassembled WGS sequence"/>
</dbReference>
<organism evidence="2 3">
    <name type="scientific">Scopulibacillus darangshiensis</name>
    <dbReference type="NCBI Taxonomy" id="442528"/>
    <lineage>
        <taxon>Bacteria</taxon>
        <taxon>Bacillati</taxon>
        <taxon>Bacillota</taxon>
        <taxon>Bacilli</taxon>
        <taxon>Bacillales</taxon>
        <taxon>Sporolactobacillaceae</taxon>
        <taxon>Scopulibacillus</taxon>
    </lineage>
</organism>
<dbReference type="RefSeq" id="WP_132747697.1">
    <property type="nucleotide sequence ID" value="NZ_SLXK01000040.1"/>
</dbReference>
<comment type="caution">
    <text evidence="2">The sequence shown here is derived from an EMBL/GenBank/DDBJ whole genome shotgun (WGS) entry which is preliminary data.</text>
</comment>
<gene>
    <name evidence="2" type="ORF">EV207_14020</name>
</gene>
<accession>A0A4R2NJU1</accession>
<reference evidence="2 3" key="1">
    <citation type="submission" date="2019-03" db="EMBL/GenBank/DDBJ databases">
        <title>Genomic Encyclopedia of Type Strains, Phase IV (KMG-IV): sequencing the most valuable type-strain genomes for metagenomic binning, comparative biology and taxonomic classification.</title>
        <authorList>
            <person name="Goeker M."/>
        </authorList>
    </citation>
    <scope>NUCLEOTIDE SEQUENCE [LARGE SCALE GENOMIC DNA]</scope>
    <source>
        <strain evidence="2 3">DSM 19377</strain>
    </source>
</reference>
<keyword evidence="1" id="KW-0732">Signal</keyword>
<evidence type="ECO:0000256" key="1">
    <source>
        <dbReference type="SAM" id="SignalP"/>
    </source>
</evidence>
<dbReference type="OrthoDB" id="9849318at2"/>
<keyword evidence="3" id="KW-1185">Reference proteome</keyword>
<name>A0A4R2NJU1_9BACL</name>
<evidence type="ECO:0000313" key="3">
    <source>
        <dbReference type="Proteomes" id="UP000295416"/>
    </source>
</evidence>
<sequence length="260" mass="29493">MKKFLVSSISLLGLLCLTLFIGSSNHTFAKGGELTPSDYSEIKIHMEKDGASEEDISNVIKKLKEGKTLDSEKAMVTEKPKAFFSNAQISKSQDSENDSFSITDENPEKTFRFEDGSYIKLGLKIEDTNLEKYSQPLQINTLSSSGIFKTVTVKDSSIFGWASYRAKIYLDTRYNDYIDDVYSPNIHTLTGTFADERLTINRKYEIRSQNITAKAYLYFKFTNAQNMSAKTTYLKVHAGDKINDRYGIWVSFTDGSAKYY</sequence>
<feature type="signal peptide" evidence="1">
    <location>
        <begin position="1"/>
        <end position="29"/>
    </location>
</feature>
<feature type="chain" id="PRO_5038512249" evidence="1">
    <location>
        <begin position="30"/>
        <end position="260"/>
    </location>
</feature>
<dbReference type="AlphaFoldDB" id="A0A4R2NJU1"/>
<protein>
    <submittedName>
        <fullName evidence="2">Uncharacterized protein</fullName>
    </submittedName>
</protein>
<evidence type="ECO:0000313" key="2">
    <source>
        <dbReference type="EMBL" id="TCP21711.1"/>
    </source>
</evidence>
<proteinExistence type="predicted"/>
<dbReference type="EMBL" id="SLXK01000040">
    <property type="protein sequence ID" value="TCP21711.1"/>
    <property type="molecule type" value="Genomic_DNA"/>
</dbReference>